<dbReference type="GO" id="GO:0008932">
    <property type="term" value="F:lytic endotransglycosylase activity"/>
    <property type="evidence" value="ECO:0007669"/>
    <property type="project" value="UniProtKB-UniRule"/>
</dbReference>
<evidence type="ECO:0000313" key="10">
    <source>
        <dbReference type="Proteomes" id="UP000481583"/>
    </source>
</evidence>
<gene>
    <name evidence="7 9" type="primary">mltG</name>
    <name evidence="9" type="ORF">G5C51_03965</name>
</gene>
<comment type="subcellular location">
    <subcellularLocation>
        <location evidence="7">Cell membrane</location>
        <topology evidence="7">Single-pass membrane protein</topology>
    </subcellularLocation>
</comment>
<dbReference type="EMBL" id="JAAKZV010000008">
    <property type="protein sequence ID" value="NGN63062.1"/>
    <property type="molecule type" value="Genomic_DNA"/>
</dbReference>
<keyword evidence="4 7" id="KW-0472">Membrane</keyword>
<dbReference type="NCBIfam" id="TIGR00247">
    <property type="entry name" value="endolytic transglycosylase MltG"/>
    <property type="match status" value="1"/>
</dbReference>
<feature type="compositionally biased region" description="Basic and acidic residues" evidence="8">
    <location>
        <begin position="125"/>
        <end position="146"/>
    </location>
</feature>
<evidence type="ECO:0000313" key="9">
    <source>
        <dbReference type="EMBL" id="NGN63062.1"/>
    </source>
</evidence>
<dbReference type="RefSeq" id="WP_165231666.1">
    <property type="nucleotide sequence ID" value="NZ_JAAKZV010000008.1"/>
</dbReference>
<evidence type="ECO:0000256" key="5">
    <source>
        <dbReference type="ARBA" id="ARBA00023239"/>
    </source>
</evidence>
<feature type="compositionally biased region" description="Acidic residues" evidence="8">
    <location>
        <begin position="147"/>
        <end position="157"/>
    </location>
</feature>
<sequence length="541" mass="58397">MTEYGRGSGSEPWHPEDPLFGTGQHWGATHPGHGQAPYGGGQQYQQPAQAQWGGHPQQGGYPYGGQQQPGYDPGYGVGHPPQQPSWDTTGGLPAVDPYAHPPQPAAEPDYYGSPDAYPPPRPRPRGQERRRPEPGRRPPEREHSFFAEDDDVLGDDDPTPRRRRGGPPPGGPGGPRGRGPRGPRGRGPAETKRRNGAACLIVALVLLGLVGGIGYFGYSFVSDKFASAPDFEGSGHGMVEVEVPEGASITDIGNKLKTAGVVKSVDGFVQAAGDNDKASSIQPGVYTLKKEMSAAAAIEMMTDPKTFNALIIPEGWRATRVYEKIDSHLGLAEGTTKKAAEKGDLGLPSWAKGNPEGFLYPSRYSASKGTKPETVLKQMVKRANAEYTRDNIVNGAKKLNRTPYEILTIASLVQAEGGNKEEFEKVATVIYNRLKPGNTETNGKLDMDSTINYAKGQSNLDISTKDTQFDSPYNTYLHAGLPPGPIDNPSPEAIKAALNPAKGDWMYFVTVRPGVTKFTASKAEHDKNVAEFNRYQREHSD</sequence>
<organism evidence="9 10">
    <name type="scientific">Streptomyces coryli</name>
    <dbReference type="NCBI Taxonomy" id="1128680"/>
    <lineage>
        <taxon>Bacteria</taxon>
        <taxon>Bacillati</taxon>
        <taxon>Actinomycetota</taxon>
        <taxon>Actinomycetes</taxon>
        <taxon>Kitasatosporales</taxon>
        <taxon>Streptomycetaceae</taxon>
        <taxon>Streptomyces</taxon>
    </lineage>
</organism>
<evidence type="ECO:0000256" key="7">
    <source>
        <dbReference type="HAMAP-Rule" id="MF_02065"/>
    </source>
</evidence>
<dbReference type="Proteomes" id="UP000481583">
    <property type="component" value="Unassembled WGS sequence"/>
</dbReference>
<evidence type="ECO:0000256" key="6">
    <source>
        <dbReference type="ARBA" id="ARBA00023316"/>
    </source>
</evidence>
<dbReference type="PANTHER" id="PTHR30518:SF2">
    <property type="entry name" value="ENDOLYTIC MUREIN TRANSGLYCOSYLASE"/>
    <property type="match status" value="1"/>
</dbReference>
<keyword evidence="6 7" id="KW-0961">Cell wall biogenesis/degradation</keyword>
<dbReference type="GO" id="GO:0005886">
    <property type="term" value="C:plasma membrane"/>
    <property type="evidence" value="ECO:0007669"/>
    <property type="project" value="UniProtKB-SubCell"/>
</dbReference>
<dbReference type="AlphaFoldDB" id="A0A6G4TTF8"/>
<feature type="region of interest" description="Disordered" evidence="8">
    <location>
        <begin position="1"/>
        <end position="192"/>
    </location>
</feature>
<keyword evidence="2 7" id="KW-0812">Transmembrane</keyword>
<protein>
    <recommendedName>
        <fullName evidence="7">Endolytic murein transglycosylase</fullName>
        <ecNumber evidence="7">4.2.2.29</ecNumber>
    </recommendedName>
    <alternativeName>
        <fullName evidence="7">Peptidoglycan lytic transglycosylase</fullName>
    </alternativeName>
    <alternativeName>
        <fullName evidence="7">Peptidoglycan polymerization terminase</fullName>
    </alternativeName>
</protein>
<evidence type="ECO:0000256" key="4">
    <source>
        <dbReference type="ARBA" id="ARBA00023136"/>
    </source>
</evidence>
<proteinExistence type="inferred from homology"/>
<evidence type="ECO:0000256" key="1">
    <source>
        <dbReference type="ARBA" id="ARBA00022475"/>
    </source>
</evidence>
<feature type="transmembrane region" description="Helical" evidence="7">
    <location>
        <begin position="196"/>
        <end position="218"/>
    </location>
</feature>
<comment type="caution">
    <text evidence="9">The sequence shown here is derived from an EMBL/GenBank/DDBJ whole genome shotgun (WGS) entry which is preliminary data.</text>
</comment>
<feature type="compositionally biased region" description="Low complexity" evidence="8">
    <location>
        <begin position="43"/>
        <end position="74"/>
    </location>
</feature>
<dbReference type="EC" id="4.2.2.29" evidence="7"/>
<keyword evidence="10" id="KW-1185">Reference proteome</keyword>
<comment type="function">
    <text evidence="7">Functions as a peptidoglycan terminase that cleaves nascent peptidoglycan strands endolytically to terminate their elongation.</text>
</comment>
<evidence type="ECO:0000256" key="8">
    <source>
        <dbReference type="SAM" id="MobiDB-lite"/>
    </source>
</evidence>
<feature type="site" description="Important for catalytic activity" evidence="7">
    <location>
        <position position="416"/>
    </location>
</feature>
<name>A0A6G4TTF8_9ACTN</name>
<dbReference type="InterPro" id="IPR003770">
    <property type="entry name" value="MLTG-like"/>
</dbReference>
<comment type="similarity">
    <text evidence="7">Belongs to the transglycosylase MltG family.</text>
</comment>
<accession>A0A6G4TTF8</accession>
<dbReference type="Gene3D" id="3.30.1490.480">
    <property type="entry name" value="Endolytic murein transglycosylase"/>
    <property type="match status" value="1"/>
</dbReference>
<reference evidence="9 10" key="1">
    <citation type="submission" date="2020-02" db="EMBL/GenBank/DDBJ databases">
        <title>Whole-genome analyses of novel actinobacteria.</title>
        <authorList>
            <person name="Sahin N."/>
        </authorList>
    </citation>
    <scope>NUCLEOTIDE SEQUENCE [LARGE SCALE GENOMIC DNA]</scope>
    <source>
        <strain evidence="9 10">A7024</strain>
    </source>
</reference>
<comment type="catalytic activity">
    <reaction evidence="7">
        <text>a peptidoglycan chain = a peptidoglycan chain with N-acetyl-1,6-anhydromuramyl-[peptide] at the reducing end + a peptidoglycan chain with N-acetylglucosamine at the non-reducing end.</text>
        <dbReference type="EC" id="4.2.2.29"/>
    </reaction>
</comment>
<dbReference type="PANTHER" id="PTHR30518">
    <property type="entry name" value="ENDOLYTIC MUREIN TRANSGLYCOSYLASE"/>
    <property type="match status" value="1"/>
</dbReference>
<keyword evidence="3 7" id="KW-1133">Transmembrane helix</keyword>
<keyword evidence="5 7" id="KW-0456">Lyase</keyword>
<evidence type="ECO:0000256" key="3">
    <source>
        <dbReference type="ARBA" id="ARBA00022989"/>
    </source>
</evidence>
<dbReference type="HAMAP" id="MF_02065">
    <property type="entry name" value="MltG"/>
    <property type="match status" value="1"/>
</dbReference>
<dbReference type="CDD" id="cd08010">
    <property type="entry name" value="MltG_like"/>
    <property type="match status" value="1"/>
</dbReference>
<keyword evidence="1 7" id="KW-1003">Cell membrane</keyword>
<dbReference type="Pfam" id="PF02618">
    <property type="entry name" value="YceG"/>
    <property type="match status" value="1"/>
</dbReference>
<dbReference type="GO" id="GO:0071555">
    <property type="term" value="P:cell wall organization"/>
    <property type="evidence" value="ECO:0007669"/>
    <property type="project" value="UniProtKB-KW"/>
</dbReference>
<evidence type="ECO:0000256" key="2">
    <source>
        <dbReference type="ARBA" id="ARBA00022692"/>
    </source>
</evidence>
<dbReference type="GO" id="GO:0009252">
    <property type="term" value="P:peptidoglycan biosynthetic process"/>
    <property type="evidence" value="ECO:0007669"/>
    <property type="project" value="UniProtKB-UniRule"/>
</dbReference>